<proteinExistence type="predicted"/>
<protein>
    <submittedName>
        <fullName evidence="1">Uncharacterized protein</fullName>
    </submittedName>
</protein>
<dbReference type="STRING" id="1120976.SAMN03080606_03068"/>
<keyword evidence="2" id="KW-1185">Reference proteome</keyword>
<sequence>MTKCNVNSCPCPKTKCERHGKCCECIKHHRDIKTLVYCMRQIANSKKP</sequence>
<gene>
    <name evidence="1" type="ORF">SAMN03080606_03068</name>
</gene>
<dbReference type="AlphaFoldDB" id="A0A1G5JVV1"/>
<name>A0A1G5JVV1_9FIRM</name>
<reference evidence="1 2" key="1">
    <citation type="submission" date="2016-10" db="EMBL/GenBank/DDBJ databases">
        <authorList>
            <person name="de Groot N.N."/>
        </authorList>
    </citation>
    <scope>NUCLEOTIDE SEQUENCE [LARGE SCALE GENOMIC DNA]</scope>
    <source>
        <strain evidence="1 2">DSM 18978</strain>
    </source>
</reference>
<evidence type="ECO:0000313" key="1">
    <source>
        <dbReference type="EMBL" id="SCY92513.1"/>
    </source>
</evidence>
<accession>A0A1G5JVV1</accession>
<dbReference type="EMBL" id="FMUS01000022">
    <property type="protein sequence ID" value="SCY92513.1"/>
    <property type="molecule type" value="Genomic_DNA"/>
</dbReference>
<organism evidence="1 2">
    <name type="scientific">Alkaliphilus peptidifermentans DSM 18978</name>
    <dbReference type="NCBI Taxonomy" id="1120976"/>
    <lineage>
        <taxon>Bacteria</taxon>
        <taxon>Bacillati</taxon>
        <taxon>Bacillota</taxon>
        <taxon>Clostridia</taxon>
        <taxon>Peptostreptococcales</taxon>
        <taxon>Natronincolaceae</taxon>
        <taxon>Alkaliphilus</taxon>
    </lineage>
</organism>
<dbReference type="Proteomes" id="UP000198636">
    <property type="component" value="Unassembled WGS sequence"/>
</dbReference>
<evidence type="ECO:0000313" key="2">
    <source>
        <dbReference type="Proteomes" id="UP000198636"/>
    </source>
</evidence>
<dbReference type="RefSeq" id="WP_176759055.1">
    <property type="nucleotide sequence ID" value="NZ_FMUS01000022.1"/>
</dbReference>